<dbReference type="Pfam" id="PF10163">
    <property type="entry name" value="EnY2"/>
    <property type="match status" value="1"/>
</dbReference>
<dbReference type="InterPro" id="IPR018783">
    <property type="entry name" value="TF_ENY2"/>
</dbReference>
<dbReference type="GO" id="GO:0003713">
    <property type="term" value="F:transcription coactivator activity"/>
    <property type="evidence" value="ECO:0007669"/>
    <property type="project" value="InterPro"/>
</dbReference>
<protein>
    <submittedName>
        <fullName evidence="2">Uncharacterized protein</fullName>
    </submittedName>
</protein>
<reference evidence="2" key="1">
    <citation type="submission" date="2020-08" db="EMBL/GenBank/DDBJ databases">
        <title>Multicomponent nature underlies the extraordinary mechanical properties of spider dragline silk.</title>
        <authorList>
            <person name="Kono N."/>
            <person name="Nakamura H."/>
            <person name="Mori M."/>
            <person name="Yoshida Y."/>
            <person name="Ohtoshi R."/>
            <person name="Malay A.D."/>
            <person name="Moran D.A.P."/>
            <person name="Tomita M."/>
            <person name="Numata K."/>
            <person name="Arakawa K."/>
        </authorList>
    </citation>
    <scope>NUCLEOTIDE SEQUENCE</scope>
</reference>
<dbReference type="AlphaFoldDB" id="A0A8X6N4B7"/>
<dbReference type="InterPro" id="IPR038212">
    <property type="entry name" value="TF_EnY2_sf"/>
</dbReference>
<keyword evidence="3" id="KW-1185">Reference proteome</keyword>
<accession>A0A8X6N4B7</accession>
<dbReference type="Proteomes" id="UP000887013">
    <property type="component" value="Unassembled WGS sequence"/>
</dbReference>
<proteinExistence type="predicted"/>
<feature type="compositionally biased region" description="Polar residues" evidence="1">
    <location>
        <begin position="29"/>
        <end position="38"/>
    </location>
</feature>
<evidence type="ECO:0000256" key="1">
    <source>
        <dbReference type="SAM" id="MobiDB-lite"/>
    </source>
</evidence>
<sequence length="192" mass="21483">MEEPMDYGETRSIDPTYLETHLKQYHISSSLLPPQKVNSSSSSGSSSSSSGSSTSSSTSGSSSSQDSVSECEASTSAKMHHCILTLEQEEKAQFKATFQKVKKKLIKTGDMDMLRLVAAKRLYEENWQSDVVNICYNVLLKLGPGVTSKQLYLTCRDECLARVPQSVKDEMLYKIRHCYEQEDEVVFKRASK</sequence>
<feature type="compositionally biased region" description="Low complexity" evidence="1">
    <location>
        <begin position="39"/>
        <end position="64"/>
    </location>
</feature>
<organism evidence="2 3">
    <name type="scientific">Nephila pilipes</name>
    <name type="common">Giant wood spider</name>
    <name type="synonym">Nephila maculata</name>
    <dbReference type="NCBI Taxonomy" id="299642"/>
    <lineage>
        <taxon>Eukaryota</taxon>
        <taxon>Metazoa</taxon>
        <taxon>Ecdysozoa</taxon>
        <taxon>Arthropoda</taxon>
        <taxon>Chelicerata</taxon>
        <taxon>Arachnida</taxon>
        <taxon>Araneae</taxon>
        <taxon>Araneomorphae</taxon>
        <taxon>Entelegynae</taxon>
        <taxon>Araneoidea</taxon>
        <taxon>Nephilidae</taxon>
        <taxon>Nephila</taxon>
    </lineage>
</organism>
<dbReference type="GO" id="GO:0005643">
    <property type="term" value="C:nuclear pore"/>
    <property type="evidence" value="ECO:0007669"/>
    <property type="project" value="InterPro"/>
</dbReference>
<dbReference type="GO" id="GO:0000124">
    <property type="term" value="C:SAGA complex"/>
    <property type="evidence" value="ECO:0007669"/>
    <property type="project" value="InterPro"/>
</dbReference>
<dbReference type="Gene3D" id="1.10.246.140">
    <property type="match status" value="1"/>
</dbReference>
<evidence type="ECO:0000313" key="3">
    <source>
        <dbReference type="Proteomes" id="UP000887013"/>
    </source>
</evidence>
<dbReference type="OrthoDB" id="6430709at2759"/>
<dbReference type="EMBL" id="BMAW01053759">
    <property type="protein sequence ID" value="GFS92808.1"/>
    <property type="molecule type" value="Genomic_DNA"/>
</dbReference>
<gene>
    <name evidence="2" type="ORF">NPIL_668331</name>
</gene>
<comment type="caution">
    <text evidence="2">The sequence shown here is derived from an EMBL/GenBank/DDBJ whole genome shotgun (WGS) entry which is preliminary data.</text>
</comment>
<evidence type="ECO:0000313" key="2">
    <source>
        <dbReference type="EMBL" id="GFS92808.1"/>
    </source>
</evidence>
<name>A0A8X6N4B7_NEPPI</name>
<feature type="region of interest" description="Disordered" evidence="1">
    <location>
        <begin position="29"/>
        <end position="70"/>
    </location>
</feature>
<dbReference type="GO" id="GO:0006406">
    <property type="term" value="P:mRNA export from nucleus"/>
    <property type="evidence" value="ECO:0007669"/>
    <property type="project" value="InterPro"/>
</dbReference>